<feature type="binding site" evidence="16">
    <location>
        <begin position="213"/>
        <end position="215"/>
    </location>
    <ligand>
        <name>substrate</name>
    </ligand>
</feature>
<dbReference type="PROSITE" id="PS50106">
    <property type="entry name" value="PDZ"/>
    <property type="match status" value="2"/>
</dbReference>
<dbReference type="InterPro" id="IPR001940">
    <property type="entry name" value="Peptidase_S1C"/>
</dbReference>
<evidence type="ECO:0000256" key="13">
    <source>
        <dbReference type="ARBA" id="ARBA00023016"/>
    </source>
</evidence>
<evidence type="ECO:0000256" key="11">
    <source>
        <dbReference type="ARBA" id="ARBA00022801"/>
    </source>
</evidence>
<dbReference type="Pfam" id="PF13180">
    <property type="entry name" value="PDZ_2"/>
    <property type="match status" value="2"/>
</dbReference>
<feature type="active site" description="Charge relay system" evidence="15">
    <location>
        <position position="142"/>
    </location>
</feature>
<dbReference type="OrthoDB" id="9758917at2"/>
<dbReference type="FunFam" id="2.40.10.120:FF:000007">
    <property type="entry name" value="Periplasmic serine endoprotease DegP-like"/>
    <property type="match status" value="1"/>
</dbReference>
<dbReference type="GO" id="GO:0004252">
    <property type="term" value="F:serine-type endopeptidase activity"/>
    <property type="evidence" value="ECO:0007669"/>
    <property type="project" value="InterPro"/>
</dbReference>
<evidence type="ECO:0000256" key="4">
    <source>
        <dbReference type="ARBA" id="ARBA00010541"/>
    </source>
</evidence>
<dbReference type="InterPro" id="IPR011782">
    <property type="entry name" value="Pept_S1C_Do"/>
</dbReference>
<dbReference type="PANTHER" id="PTHR22939:SF130">
    <property type="entry name" value="PERIPLASMIC SERINE ENDOPROTEASE DEGP-LIKE-RELATED"/>
    <property type="match status" value="1"/>
</dbReference>
<evidence type="ECO:0000256" key="5">
    <source>
        <dbReference type="ARBA" id="ARBA00013035"/>
    </source>
</evidence>
<dbReference type="NCBIfam" id="TIGR02037">
    <property type="entry name" value="degP_htrA_DO"/>
    <property type="match status" value="1"/>
</dbReference>
<gene>
    <name evidence="19" type="ORF">CXK92_10935</name>
</gene>
<feature type="active site" description="Charge relay system" evidence="15">
    <location>
        <position position="112"/>
    </location>
</feature>
<evidence type="ECO:0000256" key="17">
    <source>
        <dbReference type="SAM" id="SignalP"/>
    </source>
</evidence>
<comment type="caution">
    <text evidence="19">The sequence shown here is derived from an EMBL/GenBank/DDBJ whole genome shotgun (WGS) entry which is preliminary data.</text>
</comment>
<organism evidence="19 20">
    <name type="scientific">Stutzerimonas stutzeri</name>
    <name type="common">Pseudomonas stutzeri</name>
    <dbReference type="NCBI Taxonomy" id="316"/>
    <lineage>
        <taxon>Bacteria</taxon>
        <taxon>Pseudomonadati</taxon>
        <taxon>Pseudomonadota</taxon>
        <taxon>Gammaproteobacteria</taxon>
        <taxon>Pseudomonadales</taxon>
        <taxon>Pseudomonadaceae</taxon>
        <taxon>Stutzerimonas</taxon>
    </lineage>
</organism>
<evidence type="ECO:0000256" key="15">
    <source>
        <dbReference type="PIRSR" id="PIRSR611782-1"/>
    </source>
</evidence>
<reference evidence="19 20" key="1">
    <citation type="submission" date="2018-01" db="EMBL/GenBank/DDBJ databases">
        <title>Denitrification phenotypes of diverse strains of Pseudomonas stutzeri.</title>
        <authorList>
            <person name="Milligan D.A."/>
            <person name="Bergaust L."/>
            <person name="Bakken L.R."/>
            <person name="Frostegard A."/>
        </authorList>
    </citation>
    <scope>NUCLEOTIDE SEQUENCE [LARGE SCALE GENOMIC DNA]</scope>
    <source>
        <strain evidence="19 20">KC</strain>
    </source>
</reference>
<dbReference type="Gene3D" id="2.30.42.10">
    <property type="match status" value="2"/>
</dbReference>
<feature type="domain" description="PDZ" evidence="18">
    <location>
        <begin position="264"/>
        <end position="337"/>
    </location>
</feature>
<evidence type="ECO:0000256" key="7">
    <source>
        <dbReference type="ARBA" id="ARBA00022670"/>
    </source>
</evidence>
<feature type="active site" description="Charge relay system" evidence="15">
    <location>
        <position position="215"/>
    </location>
</feature>
<dbReference type="PANTHER" id="PTHR22939">
    <property type="entry name" value="SERINE PROTEASE FAMILY S1C HTRA-RELATED"/>
    <property type="match status" value="1"/>
</dbReference>
<dbReference type="PRINTS" id="PR00834">
    <property type="entry name" value="PROTEASES2C"/>
</dbReference>
<comment type="similarity">
    <text evidence="4">Belongs to the peptidase S1C family.</text>
</comment>
<evidence type="ECO:0000313" key="19">
    <source>
        <dbReference type="EMBL" id="PNF80724.1"/>
    </source>
</evidence>
<evidence type="ECO:0000256" key="9">
    <source>
        <dbReference type="ARBA" id="ARBA00022737"/>
    </source>
</evidence>
<dbReference type="SUPFAM" id="SSF50156">
    <property type="entry name" value="PDZ domain-like"/>
    <property type="match status" value="2"/>
</dbReference>
<dbReference type="Proteomes" id="UP000235925">
    <property type="component" value="Unassembled WGS sequence"/>
</dbReference>
<keyword evidence="12" id="KW-0720">Serine protease</keyword>
<evidence type="ECO:0000256" key="6">
    <source>
        <dbReference type="ARBA" id="ARBA00013958"/>
    </source>
</evidence>
<feature type="binding site" evidence="16">
    <location>
        <position position="112"/>
    </location>
    <ligand>
        <name>substrate</name>
    </ligand>
</feature>
<dbReference type="Pfam" id="PF13365">
    <property type="entry name" value="Trypsin_2"/>
    <property type="match status" value="1"/>
</dbReference>
<evidence type="ECO:0000256" key="14">
    <source>
        <dbReference type="ARBA" id="ARBA00032850"/>
    </source>
</evidence>
<dbReference type="GO" id="GO:0042597">
    <property type="term" value="C:periplasmic space"/>
    <property type="evidence" value="ECO:0007669"/>
    <property type="project" value="UniProtKB-SubCell"/>
</dbReference>
<comment type="catalytic activity">
    <reaction evidence="1">
        <text>Acts on substrates that are at least partially unfolded. The cleavage site P1 residue is normally between a pair of hydrophobic residues, such as Val-|-Val.</text>
        <dbReference type="EC" id="3.4.21.107"/>
    </reaction>
</comment>
<keyword evidence="10" id="KW-0574">Periplasm</keyword>
<dbReference type="RefSeq" id="WP_102825058.1">
    <property type="nucleotide sequence ID" value="NZ_CP139348.1"/>
</dbReference>
<proteinExistence type="inferred from homology"/>
<feature type="signal peptide" evidence="17">
    <location>
        <begin position="1"/>
        <end position="25"/>
    </location>
</feature>
<sequence>MFNRNSCFAFVAGLALFGQAMVAQAALPDFTPLVESASPAVVNISTKQKVQTRGATAQMPELEGLPPIFREFFEHSIPQMPGAPGRGQQREAQSLGSGFIISDDGYVLTNNHVVAGADEIIVRLPDRSELEAKLIGADPRSDVAVLKVEGKGLPTVKIGRSDELKAGEWVLAIGSPFGFDHTVTAGIVSATGRSLPNESYVPFIQTDVAINPGNSGGPLFNLKGEVIGINSQIFTRSGGFMGLSFAIPIDVAMDVANQLRTDGKVNRGWLGVVIQEVNKDLAESFGLERPAGALVAQVMDGGPAARSGLRVGDVILSLNDKPIVMSADLPHLVGALKPGSKARMEVVRDGDRKMLDVGIGAMPEEGEPVAASGGGQERSDNRLGVKVTELTEEQKKSLDLPGGVVITEILNGPAAMIGLRPGDVITHLNNQAINSAATFGRVAEQLPKNRSVSMRVLRQGRASFITFKLAE</sequence>
<dbReference type="EC" id="3.4.21.107" evidence="5"/>
<name>A0A2N8S294_STUST</name>
<accession>A0A2N8S294</accession>
<comment type="subcellular location">
    <subcellularLocation>
        <location evidence="3">Periplasm</location>
    </subcellularLocation>
</comment>
<dbReference type="SMART" id="SM00228">
    <property type="entry name" value="PDZ"/>
    <property type="match status" value="2"/>
</dbReference>
<evidence type="ECO:0000256" key="1">
    <source>
        <dbReference type="ARBA" id="ARBA00001772"/>
    </source>
</evidence>
<comment type="function">
    <text evidence="2">Might be efficient in the degradation of transiently denatured and unfolded proteins which accumulate in the periplasm following stress conditions.</text>
</comment>
<dbReference type="SUPFAM" id="SSF50494">
    <property type="entry name" value="Trypsin-like serine proteases"/>
    <property type="match status" value="1"/>
</dbReference>
<evidence type="ECO:0000313" key="20">
    <source>
        <dbReference type="Proteomes" id="UP000235925"/>
    </source>
</evidence>
<evidence type="ECO:0000256" key="3">
    <source>
        <dbReference type="ARBA" id="ARBA00004418"/>
    </source>
</evidence>
<dbReference type="InterPro" id="IPR036034">
    <property type="entry name" value="PDZ_sf"/>
</dbReference>
<keyword evidence="11" id="KW-0378">Hydrolase</keyword>
<dbReference type="Gene3D" id="2.40.10.120">
    <property type="match status" value="1"/>
</dbReference>
<dbReference type="InterPro" id="IPR001478">
    <property type="entry name" value="PDZ"/>
</dbReference>
<evidence type="ECO:0000256" key="10">
    <source>
        <dbReference type="ARBA" id="ARBA00022764"/>
    </source>
</evidence>
<evidence type="ECO:0000259" key="18">
    <source>
        <dbReference type="PROSITE" id="PS50106"/>
    </source>
</evidence>
<evidence type="ECO:0000256" key="8">
    <source>
        <dbReference type="ARBA" id="ARBA00022729"/>
    </source>
</evidence>
<evidence type="ECO:0000256" key="16">
    <source>
        <dbReference type="PIRSR" id="PIRSR611782-2"/>
    </source>
</evidence>
<keyword evidence="7" id="KW-0645">Protease</keyword>
<dbReference type="CDD" id="cd10839">
    <property type="entry name" value="cpPDZ1_DegP-like"/>
    <property type="match status" value="1"/>
</dbReference>
<evidence type="ECO:0000256" key="2">
    <source>
        <dbReference type="ARBA" id="ARBA00002610"/>
    </source>
</evidence>
<keyword evidence="8 17" id="KW-0732">Signal</keyword>
<dbReference type="InterPro" id="IPR009003">
    <property type="entry name" value="Peptidase_S1_PA"/>
</dbReference>
<keyword evidence="9" id="KW-0677">Repeat</keyword>
<feature type="binding site" evidence="16">
    <location>
        <position position="142"/>
    </location>
    <ligand>
        <name>substrate</name>
    </ligand>
</feature>
<evidence type="ECO:0000256" key="12">
    <source>
        <dbReference type="ARBA" id="ARBA00022825"/>
    </source>
</evidence>
<dbReference type="AlphaFoldDB" id="A0A2N8S294"/>
<keyword evidence="13" id="KW-0346">Stress response</keyword>
<protein>
    <recommendedName>
        <fullName evidence="6">Probable periplasmic serine endoprotease DegP-like</fullName>
        <ecNumber evidence="5">3.4.21.107</ecNumber>
    </recommendedName>
    <alternativeName>
        <fullName evidence="14">Protease Do</fullName>
    </alternativeName>
</protein>
<feature type="chain" id="PRO_5039317760" description="Probable periplasmic serine endoprotease DegP-like" evidence="17">
    <location>
        <begin position="26"/>
        <end position="471"/>
    </location>
</feature>
<dbReference type="EMBL" id="POUN01000003">
    <property type="protein sequence ID" value="PNF80724.1"/>
    <property type="molecule type" value="Genomic_DNA"/>
</dbReference>
<feature type="domain" description="PDZ" evidence="18">
    <location>
        <begin position="376"/>
        <end position="435"/>
    </location>
</feature>
<dbReference type="GO" id="GO:0006508">
    <property type="term" value="P:proteolysis"/>
    <property type="evidence" value="ECO:0007669"/>
    <property type="project" value="UniProtKB-KW"/>
</dbReference>